<dbReference type="SMART" id="SM01019">
    <property type="entry name" value="B3"/>
    <property type="match status" value="3"/>
</dbReference>
<feature type="region of interest" description="Disordered" evidence="6">
    <location>
        <begin position="1"/>
        <end position="33"/>
    </location>
</feature>
<dbReference type="Pfam" id="PF02362">
    <property type="entry name" value="B3"/>
    <property type="match status" value="3"/>
</dbReference>
<dbReference type="InterPro" id="IPR039218">
    <property type="entry name" value="REM_fam"/>
</dbReference>
<dbReference type="Proteomes" id="UP000827889">
    <property type="component" value="Chromosome 9"/>
</dbReference>
<organism evidence="8 9">
    <name type="scientific">Rhodamnia argentea</name>
    <dbReference type="NCBI Taxonomy" id="178133"/>
    <lineage>
        <taxon>Eukaryota</taxon>
        <taxon>Viridiplantae</taxon>
        <taxon>Streptophyta</taxon>
        <taxon>Embryophyta</taxon>
        <taxon>Tracheophyta</taxon>
        <taxon>Spermatophyta</taxon>
        <taxon>Magnoliopsida</taxon>
        <taxon>eudicotyledons</taxon>
        <taxon>Gunneridae</taxon>
        <taxon>Pentapetalae</taxon>
        <taxon>rosids</taxon>
        <taxon>malvids</taxon>
        <taxon>Myrtales</taxon>
        <taxon>Myrtaceae</taxon>
        <taxon>Myrtoideae</taxon>
        <taxon>Myrteae</taxon>
        <taxon>Australasian group</taxon>
        <taxon>Rhodamnia</taxon>
    </lineage>
</organism>
<keyword evidence="4" id="KW-0804">Transcription</keyword>
<sequence>MACRSQQRRRRRRRRREGEGAEPDITPASPPSRPHFFKIVLSCALESGKLGIPKSFLRRYGGDLEGSVLLKVPDGSTWPVKLEKSSNDMVWLWKGWQKFVEHYSIGHGHLIVFKYEGDSAFNVIIFDKSASEIDYPSSIKSDVSSPEGEFLSQNEENIIEIEDSQGFVPCSWPSPNSSSREFGGPSCFPALELASQFESDHPFFKVVIRPTSLQNSLRIPSEFFRKHVQRNKQIATLRYSDRSWYVKLRRHEPLDMGCLSIGWSFFARETGLHVRDVCVFELVDRDNIVLRVSIFSSNGRIQIKQSQCRESSSESAFHTSSCLSPVNAHEKACKFESEYPFFNIVMCPSHLNRNHVTIPRQFIETHIQKDRRMATLVYLGRSFEVKLRVYRRYYNAYLGAGWSAFARETCLDEGDVCKFELVNTDNIVFRVSIIRSADKEVICVE</sequence>
<evidence type="ECO:0000259" key="7">
    <source>
        <dbReference type="PROSITE" id="PS50863"/>
    </source>
</evidence>
<feature type="domain" description="TF-B3" evidence="7">
    <location>
        <begin position="341"/>
        <end position="437"/>
    </location>
</feature>
<evidence type="ECO:0000313" key="9">
    <source>
        <dbReference type="RefSeq" id="XP_030553333.2"/>
    </source>
</evidence>
<comment type="subcellular location">
    <subcellularLocation>
        <location evidence="1">Nucleus</location>
    </subcellularLocation>
</comment>
<reference evidence="9" key="1">
    <citation type="submission" date="2025-08" db="UniProtKB">
        <authorList>
            <consortium name="RefSeq"/>
        </authorList>
    </citation>
    <scope>IDENTIFICATION</scope>
    <source>
        <tissue evidence="9">Leaf</tissue>
    </source>
</reference>
<dbReference type="InterPro" id="IPR003340">
    <property type="entry name" value="B3_DNA-bd"/>
</dbReference>
<evidence type="ECO:0000256" key="1">
    <source>
        <dbReference type="ARBA" id="ARBA00004123"/>
    </source>
</evidence>
<feature type="domain" description="TF-B3" evidence="7">
    <location>
        <begin position="202"/>
        <end position="298"/>
    </location>
</feature>
<dbReference type="RefSeq" id="XP_030553333.2">
    <property type="nucleotide sequence ID" value="XM_030697473.2"/>
</dbReference>
<evidence type="ECO:0000256" key="6">
    <source>
        <dbReference type="SAM" id="MobiDB-lite"/>
    </source>
</evidence>
<dbReference type="GO" id="GO:0005634">
    <property type="term" value="C:nucleus"/>
    <property type="evidence" value="ECO:0007669"/>
    <property type="project" value="UniProtKB-SubCell"/>
</dbReference>
<dbReference type="GeneID" id="115757292"/>
<dbReference type="PANTHER" id="PTHR31674">
    <property type="entry name" value="B3 DOMAIN-CONTAINING PROTEIN REM-LIKE 3-RELATED"/>
    <property type="match status" value="1"/>
</dbReference>
<proteinExistence type="predicted"/>
<dbReference type="SUPFAM" id="SSF101936">
    <property type="entry name" value="DNA-binding pseudobarrel domain"/>
    <property type="match status" value="3"/>
</dbReference>
<dbReference type="GO" id="GO:0003677">
    <property type="term" value="F:DNA binding"/>
    <property type="evidence" value="ECO:0007669"/>
    <property type="project" value="UniProtKB-KW"/>
</dbReference>
<keyword evidence="2" id="KW-0805">Transcription regulation</keyword>
<dbReference type="KEGG" id="rarg:115757292"/>
<evidence type="ECO:0000256" key="2">
    <source>
        <dbReference type="ARBA" id="ARBA00023015"/>
    </source>
</evidence>
<evidence type="ECO:0000256" key="3">
    <source>
        <dbReference type="ARBA" id="ARBA00023125"/>
    </source>
</evidence>
<feature type="domain" description="TF-B3" evidence="7">
    <location>
        <begin position="35"/>
        <end position="129"/>
    </location>
</feature>
<evidence type="ECO:0000256" key="4">
    <source>
        <dbReference type="ARBA" id="ARBA00023163"/>
    </source>
</evidence>
<protein>
    <submittedName>
        <fullName evidence="9">B3 domain-containing protein Os03g0212300-like isoform X2</fullName>
    </submittedName>
</protein>
<dbReference type="InterPro" id="IPR015300">
    <property type="entry name" value="DNA-bd_pseudobarrel_sf"/>
</dbReference>
<dbReference type="PROSITE" id="PS50863">
    <property type="entry name" value="B3"/>
    <property type="match status" value="3"/>
</dbReference>
<keyword evidence="5" id="KW-0539">Nucleus</keyword>
<evidence type="ECO:0000256" key="5">
    <source>
        <dbReference type="ARBA" id="ARBA00023242"/>
    </source>
</evidence>
<dbReference type="AlphaFoldDB" id="A0A8B8R3Y6"/>
<keyword evidence="8" id="KW-1185">Reference proteome</keyword>
<dbReference type="Gene3D" id="2.40.330.10">
    <property type="entry name" value="DNA-binding pseudobarrel domain"/>
    <property type="match status" value="3"/>
</dbReference>
<accession>A0A8B8R3Y6</accession>
<evidence type="ECO:0000313" key="8">
    <source>
        <dbReference type="Proteomes" id="UP000827889"/>
    </source>
</evidence>
<gene>
    <name evidence="9" type="primary">LOC115757292</name>
</gene>
<keyword evidence="3" id="KW-0238">DNA-binding</keyword>
<feature type="compositionally biased region" description="Basic residues" evidence="6">
    <location>
        <begin position="1"/>
        <end position="15"/>
    </location>
</feature>
<name>A0A8B8R3Y6_9MYRT</name>
<dbReference type="PANTHER" id="PTHR31674:SF25">
    <property type="entry name" value="B3 DOMAIN-CONTAINING TRANSCRIPTION FACTOR VRN1-LIKE"/>
    <property type="match status" value="1"/>
</dbReference>
<dbReference type="CDD" id="cd10017">
    <property type="entry name" value="B3_DNA"/>
    <property type="match status" value="3"/>
</dbReference>